<reference evidence="1" key="1">
    <citation type="submission" date="2021-02" db="EMBL/GenBank/DDBJ databases">
        <authorList>
            <person name="Nowell W R."/>
        </authorList>
    </citation>
    <scope>NUCLEOTIDE SEQUENCE</scope>
</reference>
<proteinExistence type="predicted"/>
<organism evidence="1 2">
    <name type="scientific">Didymodactylos carnosus</name>
    <dbReference type="NCBI Taxonomy" id="1234261"/>
    <lineage>
        <taxon>Eukaryota</taxon>
        <taxon>Metazoa</taxon>
        <taxon>Spiralia</taxon>
        <taxon>Gnathifera</taxon>
        <taxon>Rotifera</taxon>
        <taxon>Eurotatoria</taxon>
        <taxon>Bdelloidea</taxon>
        <taxon>Philodinida</taxon>
        <taxon>Philodinidae</taxon>
        <taxon>Didymodactylos</taxon>
    </lineage>
</organism>
<gene>
    <name evidence="1" type="ORF">SRO942_LOCUS30854</name>
</gene>
<name>A0A8S2S0G4_9BILA</name>
<accession>A0A8S2S0G4</accession>
<dbReference type="AlphaFoldDB" id="A0A8S2S0G4"/>
<protein>
    <submittedName>
        <fullName evidence="1">Uncharacterized protein</fullName>
    </submittedName>
</protein>
<evidence type="ECO:0000313" key="2">
    <source>
        <dbReference type="Proteomes" id="UP000681722"/>
    </source>
</evidence>
<sequence>MINAEFYVLLCSISFLQTNNPDLQQENNQSPTQPISQSQSTLLITNAQMKNERLNKQFFHLSNVSTNMNYIDAFNAITNLFPSKNTLPTNSKVIRHYKNVINNDVFNDKIKEDSYGLYTETSDYQRKNDFKLTPTQYRNR</sequence>
<comment type="caution">
    <text evidence="1">The sequence shown here is derived from an EMBL/GenBank/DDBJ whole genome shotgun (WGS) entry which is preliminary data.</text>
</comment>
<dbReference type="Proteomes" id="UP000681722">
    <property type="component" value="Unassembled WGS sequence"/>
</dbReference>
<evidence type="ECO:0000313" key="1">
    <source>
        <dbReference type="EMBL" id="CAF4195309.1"/>
    </source>
</evidence>
<dbReference type="EMBL" id="CAJOBC010056640">
    <property type="protein sequence ID" value="CAF4195309.1"/>
    <property type="molecule type" value="Genomic_DNA"/>
</dbReference>